<reference evidence="2 3" key="1">
    <citation type="submission" date="2020-02" db="EMBL/GenBank/DDBJ databases">
        <title>Bacillus aquiflavi sp. nov., isolated from yellow water of strong flavor Chinese baijiu in Yibin region of China.</title>
        <authorList>
            <person name="Xie J."/>
        </authorList>
    </citation>
    <scope>NUCLEOTIDE SEQUENCE [LARGE SCALE GENOMIC DNA]</scope>
    <source>
        <strain evidence="2 3">SA4</strain>
    </source>
</reference>
<dbReference type="RefSeq" id="WP_163180267.1">
    <property type="nucleotide sequence ID" value="NZ_JAAIWM010000004.1"/>
</dbReference>
<dbReference type="InterPro" id="IPR011009">
    <property type="entry name" value="Kinase-like_dom_sf"/>
</dbReference>
<dbReference type="Gene3D" id="3.90.1200.10">
    <property type="match status" value="1"/>
</dbReference>
<organism evidence="2 3">
    <name type="scientific">Bacillus mesophilus</name>
    <dbReference type="NCBI Taxonomy" id="1808955"/>
    <lineage>
        <taxon>Bacteria</taxon>
        <taxon>Bacillati</taxon>
        <taxon>Bacillota</taxon>
        <taxon>Bacilli</taxon>
        <taxon>Bacillales</taxon>
        <taxon>Bacillaceae</taxon>
        <taxon>Bacillus</taxon>
    </lineage>
</organism>
<dbReference type="Proteomes" id="UP000481043">
    <property type="component" value="Unassembled WGS sequence"/>
</dbReference>
<dbReference type="Gene3D" id="3.30.200.20">
    <property type="entry name" value="Phosphorylase Kinase, domain 1"/>
    <property type="match status" value="1"/>
</dbReference>
<dbReference type="PANTHER" id="PTHR21310">
    <property type="entry name" value="AMINOGLYCOSIDE PHOSPHOTRANSFERASE-RELATED-RELATED"/>
    <property type="match status" value="1"/>
</dbReference>
<accession>A0A6M0QBE0</accession>
<dbReference type="GO" id="GO:0016740">
    <property type="term" value="F:transferase activity"/>
    <property type="evidence" value="ECO:0007669"/>
    <property type="project" value="UniProtKB-KW"/>
</dbReference>
<comment type="caution">
    <text evidence="2">The sequence shown here is derived from an EMBL/GenBank/DDBJ whole genome shotgun (WGS) entry which is preliminary data.</text>
</comment>
<proteinExistence type="predicted"/>
<sequence>MDESLQRKIEEVIGSINKINLLDEQGWTSEVRRIFTGDRSYLLKSSYKEKYRTWLKAEAQVLKILNKKKIISVPEYYGFIEGKDSDHLIMSFEDGMTLTAALTKATSSTERKSLIRSFGQFLHQFHEKEPLEILKGEGDWLEGQLIKAQSYVENGQTGGSIKLLNHLKTKKPTPVIQTMIHGDCTTDNVFVINGEVQLFIDIAGMTVGDPRYDESLAIRKFMDNPEYLTAFYEGYTRYRVTKEEFFYFDEGVYEFF</sequence>
<dbReference type="Pfam" id="PF01636">
    <property type="entry name" value="APH"/>
    <property type="match status" value="1"/>
</dbReference>
<name>A0A6M0QBE0_9BACI</name>
<gene>
    <name evidence="2" type="ORF">G4D63_13920</name>
</gene>
<dbReference type="SUPFAM" id="SSF56112">
    <property type="entry name" value="Protein kinase-like (PK-like)"/>
    <property type="match status" value="1"/>
</dbReference>
<keyword evidence="2" id="KW-0808">Transferase</keyword>
<dbReference type="InterPro" id="IPR051678">
    <property type="entry name" value="AGP_Transferase"/>
</dbReference>
<protein>
    <submittedName>
        <fullName evidence="2">Phosphotransferase</fullName>
    </submittedName>
</protein>
<dbReference type="EMBL" id="JAAIWM010000004">
    <property type="protein sequence ID" value="NEY72830.1"/>
    <property type="molecule type" value="Genomic_DNA"/>
</dbReference>
<evidence type="ECO:0000259" key="1">
    <source>
        <dbReference type="Pfam" id="PF01636"/>
    </source>
</evidence>
<keyword evidence="3" id="KW-1185">Reference proteome</keyword>
<dbReference type="InterPro" id="IPR002575">
    <property type="entry name" value="Aminoglycoside_PTrfase"/>
</dbReference>
<evidence type="ECO:0000313" key="3">
    <source>
        <dbReference type="Proteomes" id="UP000481043"/>
    </source>
</evidence>
<dbReference type="AlphaFoldDB" id="A0A6M0QBE0"/>
<evidence type="ECO:0000313" key="2">
    <source>
        <dbReference type="EMBL" id="NEY72830.1"/>
    </source>
</evidence>
<feature type="domain" description="Aminoglycoside phosphotransferase" evidence="1">
    <location>
        <begin position="24"/>
        <end position="236"/>
    </location>
</feature>